<evidence type="ECO:0008006" key="3">
    <source>
        <dbReference type="Google" id="ProtNLM"/>
    </source>
</evidence>
<organism evidence="1 2">
    <name type="scientific">Candidatus Lucifugimonas marina</name>
    <dbReference type="NCBI Taxonomy" id="3038979"/>
    <lineage>
        <taxon>Bacteria</taxon>
        <taxon>Bacillati</taxon>
        <taxon>Chloroflexota</taxon>
        <taxon>Dehalococcoidia</taxon>
        <taxon>SAR202 cluster</taxon>
        <taxon>Candidatus Lucifugimonadales</taxon>
        <taxon>Candidatus Lucifugimonadaceae</taxon>
        <taxon>Candidatus Lucifugimonas</taxon>
    </lineage>
</organism>
<accession>A0AAJ5ZJQ9</accession>
<evidence type="ECO:0000313" key="2">
    <source>
        <dbReference type="Proteomes" id="UP001219901"/>
    </source>
</evidence>
<dbReference type="GO" id="GO:0016853">
    <property type="term" value="F:isomerase activity"/>
    <property type="evidence" value="ECO:0007669"/>
    <property type="project" value="InterPro"/>
</dbReference>
<dbReference type="SUPFAM" id="SSF74650">
    <property type="entry name" value="Galactose mutarotase-like"/>
    <property type="match status" value="1"/>
</dbReference>
<gene>
    <name evidence="1" type="ORF">GKO48_13675</name>
</gene>
<keyword evidence="2" id="KW-1185">Reference proteome</keyword>
<dbReference type="Pfam" id="PF01263">
    <property type="entry name" value="Aldose_epim"/>
    <property type="match status" value="1"/>
</dbReference>
<protein>
    <recommendedName>
        <fullName evidence="3">Aldose 1-epimerase</fullName>
    </recommendedName>
</protein>
<dbReference type="Proteomes" id="UP001219901">
    <property type="component" value="Chromosome"/>
</dbReference>
<dbReference type="Gene3D" id="2.70.98.10">
    <property type="match status" value="1"/>
</dbReference>
<proteinExistence type="predicted"/>
<dbReference type="InterPro" id="IPR008183">
    <property type="entry name" value="Aldose_1/G6P_1-epimerase"/>
</dbReference>
<dbReference type="AlphaFoldDB" id="A0AAJ5ZJQ9"/>
<name>A0AAJ5ZJQ9_9CHLR</name>
<reference evidence="2" key="2">
    <citation type="submission" date="2023-06" db="EMBL/GenBank/DDBJ databases">
        <title>Pangenomics reveal diversification of enzyme families and niche specialization in globally abundant SAR202 bacteria.</title>
        <authorList>
            <person name="Saw J.H.W."/>
        </authorList>
    </citation>
    <scope>NUCLEOTIDE SEQUENCE [LARGE SCALE GENOMIC DNA]</scope>
    <source>
        <strain evidence="2">JH1073</strain>
    </source>
</reference>
<evidence type="ECO:0000313" key="1">
    <source>
        <dbReference type="EMBL" id="WFG40605.1"/>
    </source>
</evidence>
<dbReference type="GO" id="GO:0030246">
    <property type="term" value="F:carbohydrate binding"/>
    <property type="evidence" value="ECO:0007669"/>
    <property type="project" value="InterPro"/>
</dbReference>
<dbReference type="InterPro" id="IPR014718">
    <property type="entry name" value="GH-type_carb-bd"/>
</dbReference>
<dbReference type="InterPro" id="IPR011013">
    <property type="entry name" value="Gal_mutarotase_sf_dom"/>
</dbReference>
<dbReference type="GO" id="GO:0005975">
    <property type="term" value="P:carbohydrate metabolic process"/>
    <property type="evidence" value="ECO:0007669"/>
    <property type="project" value="InterPro"/>
</dbReference>
<dbReference type="EMBL" id="CP046147">
    <property type="protein sequence ID" value="WFG40605.1"/>
    <property type="molecule type" value="Genomic_DNA"/>
</dbReference>
<sequence length="343" mass="38056">MDSRIPCRRKTFRHNFSNKAFIPASSASTMEPERATSYRRNYQTKFKMPENITIKNESVSVTVSPSAGASLRSIKVNKNGNSYELLAGGDTKHDPTVLPHGEGSFVMAPWVNRIRDGKLRTPEGIYELPMNAPPHAIHGLERDREWTVKSVTENTLELEIILADPWPYAGKVEYSLSLEGSSFHQTMRLIADENESRPFPGSLGWHPWFNPSLGSDLVTAQADVKGQWELKDIATASGKLEVTDITTRLQNGTKFAIREVDGCFLMNPGGGAVISWPELTMTMTGSEEITHFMFYSPEGALCVEPQTCTVDAARLADDGFDDTGHVLVDRDNPLIASTTWSFE</sequence>
<reference evidence="1 2" key="1">
    <citation type="submission" date="2019-11" db="EMBL/GenBank/DDBJ databases">
        <authorList>
            <person name="Cho J.-C."/>
        </authorList>
    </citation>
    <scope>NUCLEOTIDE SEQUENCE [LARGE SCALE GENOMIC DNA]</scope>
    <source>
        <strain evidence="1 2">JH1073</strain>
    </source>
</reference>